<sequence length="111" mass="11863">MDAGVSVLRWEPPLSPTHSCLAPQSLSTSDSPCGGHYCPSTLAPFSVWCGLLQQCLTKKKEQLGVMFTSSSTDPFTSGEFIYNSLYNSLCLEAPVAVLTDGCLQNIALSLT</sequence>
<dbReference type="MGI" id="MGI:1924346">
    <property type="gene designation" value="5730585A16Rik"/>
</dbReference>
<dbReference type="AGR" id="MGI:1924346"/>
<proteinExistence type="evidence at transcript level"/>
<reference evidence="1" key="7">
    <citation type="journal article" date="2005" name="Science">
        <title>The Transcriptional Landscape of the Mammalian Genome.</title>
        <authorList>
            <consortium name="The FANTOM Consortium"/>
            <consortium name="Riken Genome Exploration Research Group and Genome Science Group (Genome Network Project Core Group)"/>
        </authorList>
    </citation>
    <scope>NUCLEOTIDE SEQUENCE</scope>
    <source>
        <strain evidence="1">C57BL/6J</strain>
        <tissue evidence="1">Whole body</tissue>
    </source>
</reference>
<evidence type="ECO:0000313" key="2">
    <source>
        <dbReference type="MGI" id="MGI:1924346"/>
    </source>
</evidence>
<feature type="non-terminal residue" evidence="1">
    <location>
        <position position="111"/>
    </location>
</feature>
<reference evidence="1" key="2">
    <citation type="journal article" date="2000" name="Genome Res.">
        <title>Normalization and subtraction of cap-trapper-selected cDNAs to prepare full-length cDNA libraries for rapid discovery of new genes.</title>
        <authorList>
            <person name="Carninci P."/>
            <person name="Shibata Y."/>
            <person name="Hayatsu N."/>
            <person name="Sugahara Y."/>
            <person name="Shibata K."/>
            <person name="Itoh M."/>
            <person name="Konno H."/>
            <person name="Okazaki Y."/>
            <person name="Muramatsu M."/>
            <person name="Hayashizaki Y."/>
        </authorList>
    </citation>
    <scope>NUCLEOTIDE SEQUENCE</scope>
    <source>
        <strain evidence="1">C57BL/6J</strain>
        <tissue evidence="1">Whole body</tissue>
    </source>
</reference>
<evidence type="ECO:0000313" key="1">
    <source>
        <dbReference type="EMBL" id="BAB31944.1"/>
    </source>
</evidence>
<dbReference type="EMBL" id="AK019974">
    <property type="protein sequence ID" value="BAB31944.1"/>
    <property type="molecule type" value="mRNA"/>
</dbReference>
<protein>
    <submittedName>
        <fullName evidence="1">Uncharacterized protein</fullName>
    </submittedName>
</protein>
<organism evidence="1">
    <name type="scientific">Mus musculus</name>
    <name type="common">Mouse</name>
    <dbReference type="NCBI Taxonomy" id="10090"/>
    <lineage>
        <taxon>Eukaryota</taxon>
        <taxon>Metazoa</taxon>
        <taxon>Chordata</taxon>
        <taxon>Craniata</taxon>
        <taxon>Vertebrata</taxon>
        <taxon>Euteleostomi</taxon>
        <taxon>Mammalia</taxon>
        <taxon>Eutheria</taxon>
        <taxon>Euarchontoglires</taxon>
        <taxon>Glires</taxon>
        <taxon>Rodentia</taxon>
        <taxon>Myomorpha</taxon>
        <taxon>Muroidea</taxon>
        <taxon>Muridae</taxon>
        <taxon>Murinae</taxon>
        <taxon>Mus</taxon>
        <taxon>Mus</taxon>
    </lineage>
</organism>
<reference evidence="1" key="1">
    <citation type="journal article" date="1999" name="Methods Enzymol.">
        <title>High-efficiency full-length cDNA cloning.</title>
        <authorList>
            <person name="Carninci P."/>
            <person name="Hayashizaki Y."/>
        </authorList>
    </citation>
    <scope>NUCLEOTIDE SEQUENCE</scope>
    <source>
        <strain evidence="1">C57BL/6J</strain>
        <tissue evidence="1">Whole body</tissue>
    </source>
</reference>
<accession>Q9CS18</accession>
<gene>
    <name evidence="2" type="primary">5730585A16Rik</name>
</gene>
<dbReference type="AlphaFoldDB" id="Q9CS18"/>
<name>Q9CS18_MOUSE</name>
<reference evidence="1" key="8">
    <citation type="journal article" date="2005" name="Science">
        <title>Antisense Transcription in the Mammalian Transcriptome.</title>
        <authorList>
            <consortium name="RIKEN Genome Exploration Research Group and Genome Science Group (Genome Network Project Core Group) and the FANTOM Consortium"/>
        </authorList>
    </citation>
    <scope>NUCLEOTIDE SEQUENCE</scope>
    <source>
        <strain evidence="1">C57BL/6J</strain>
        <tissue evidence="1">Whole body</tissue>
    </source>
</reference>
<reference evidence="1" key="5">
    <citation type="journal article" date="2001" name="Nature">
        <title>Functional annotation of a full-length mouse cDNA collection.</title>
        <authorList>
            <consortium name="The RIKEN Genome Exploration Research Group Phase II Team and the FANTOM Consortium"/>
        </authorList>
    </citation>
    <scope>NUCLEOTIDE SEQUENCE</scope>
    <source>
        <strain evidence="1">C57BL/6J</strain>
        <tissue evidence="1">Whole body</tissue>
    </source>
</reference>
<reference evidence="1" key="4">
    <citation type="submission" date="2000-08" db="EMBL/GenBank/DDBJ databases">
        <authorList>
            <person name="Adachi J."/>
            <person name="Aizawa K."/>
            <person name="Akahira S."/>
            <person name="Akimura T."/>
            <person name="Arai A."/>
            <person name="Aono H."/>
            <person name="Arakawa T."/>
            <person name="Bono H."/>
            <person name="Carninci P."/>
            <person name="Fukuda S."/>
            <person name="Fukunishi Y."/>
            <person name="Furuno M."/>
            <person name="Hanagaki T."/>
            <person name="Hara A."/>
            <person name="Hayatsu N."/>
            <person name="Hiramoto K."/>
            <person name="Hiraoka T."/>
            <person name="Hori F."/>
            <person name="Imotani K."/>
            <person name="Ishii Y."/>
            <person name="Itoh M."/>
            <person name="Izawa M."/>
            <person name="Kasukawa T."/>
            <person name="Kato H."/>
            <person name="Kawai J."/>
            <person name="Kojima Y."/>
            <person name="Konno H."/>
            <person name="Kouda M."/>
            <person name="Koya S."/>
            <person name="Kurihara C."/>
            <person name="Matsuyama T."/>
            <person name="Miyazaki A."/>
            <person name="Nishi K."/>
            <person name="Nomura K."/>
            <person name="Numazaki R."/>
            <person name="Ohno M."/>
            <person name="Okazaki Y."/>
            <person name="Okido T."/>
            <person name="Owa C."/>
            <person name="Saito H."/>
            <person name="Saito R."/>
            <person name="Sakai C."/>
            <person name="Sakai K."/>
            <person name="Sano H."/>
            <person name="Sasaki D."/>
            <person name="Shibata K."/>
            <person name="Shibata Y."/>
            <person name="Shinagawa A."/>
            <person name="Shiraki T."/>
            <person name="Sogabe Y."/>
            <person name="Suzuki H."/>
            <person name="Tagami M."/>
            <person name="Tagawa A."/>
            <person name="Takahashi F."/>
            <person name="Tanaka T."/>
            <person name="Tejima Y."/>
            <person name="Toya T."/>
            <person name="Yamamura T."/>
            <person name="Yasunishi A."/>
            <person name="Yoshida K."/>
            <person name="Yoshino M."/>
            <person name="Muramatsu M."/>
            <person name="Hayashizaki Y."/>
        </authorList>
    </citation>
    <scope>NUCLEOTIDE SEQUENCE</scope>
    <source>
        <strain evidence="1">C57BL/6J</strain>
        <tissue evidence="1">Whole body</tissue>
    </source>
</reference>
<reference evidence="1" key="3">
    <citation type="journal article" date="2000" name="Genome Res.">
        <title>RIKEN integrated sequence analysis (RISA) system--384-format sequencing pipeline with 384 multicapillary sequencer.</title>
        <authorList>
            <person name="Shibata K."/>
            <person name="Itoh M."/>
            <person name="Aizawa K."/>
            <person name="Nagaoka S."/>
            <person name="Sasaki N."/>
            <person name="Carninci P."/>
            <person name="Konno H."/>
            <person name="Akiyama J."/>
            <person name="Nishi K."/>
            <person name="Kitsunai T."/>
            <person name="Tashiro H."/>
            <person name="Itoh M."/>
            <person name="Sumi N."/>
            <person name="Ishii Y."/>
            <person name="Nakamura S."/>
            <person name="Hazama M."/>
            <person name="Nishine T."/>
            <person name="Harada A."/>
            <person name="Yamamoto R."/>
            <person name="Matsumoto H."/>
            <person name="Sakaguchi S."/>
            <person name="Ikegami T."/>
            <person name="Kashiwagi K."/>
            <person name="Fujiwake S."/>
            <person name="Inoue K."/>
            <person name="Togawa Y."/>
            <person name="Izawa M."/>
            <person name="Ohara E."/>
            <person name="Watahiki M."/>
            <person name="Yoneda Y."/>
            <person name="Ishikawa T."/>
            <person name="Ozawa K."/>
            <person name="Tanaka T."/>
            <person name="Matsuura S."/>
            <person name="Kawai J."/>
            <person name="Okazaki Y."/>
            <person name="Muramatsu M."/>
            <person name="Inoue Y."/>
            <person name="Kira A."/>
            <person name="Hayashizaki Y."/>
        </authorList>
    </citation>
    <scope>NUCLEOTIDE SEQUENCE</scope>
    <source>
        <strain evidence="1">C57BL/6J</strain>
        <tissue evidence="1">Whole body</tissue>
    </source>
</reference>
<reference evidence="1" key="6">
    <citation type="journal article" date="2002" name="Nature">
        <title>Analysis of the mouse transcriptome based on functional annotation of 60,770 full-length cDNAs.</title>
        <authorList>
            <consortium name="The FANTOM Consortium and the RIKEN Genome Exploration Research Group Phase I and II Team"/>
        </authorList>
    </citation>
    <scope>NUCLEOTIDE SEQUENCE</scope>
    <source>
        <strain evidence="1">C57BL/6J</strain>
        <tissue evidence="1">Whole body</tissue>
    </source>
</reference>